<dbReference type="RefSeq" id="WP_345030583.1">
    <property type="nucleotide sequence ID" value="NZ_BAABEY010000028.1"/>
</dbReference>
<protein>
    <recommendedName>
        <fullName evidence="11">Transporter</fullName>
    </recommendedName>
</protein>
<evidence type="ECO:0000313" key="9">
    <source>
        <dbReference type="EMBL" id="GAA4442613.1"/>
    </source>
</evidence>
<dbReference type="InterPro" id="IPR051906">
    <property type="entry name" value="TolC-like"/>
</dbReference>
<evidence type="ECO:0000256" key="1">
    <source>
        <dbReference type="ARBA" id="ARBA00004442"/>
    </source>
</evidence>
<evidence type="ECO:0000313" key="10">
    <source>
        <dbReference type="Proteomes" id="UP001501508"/>
    </source>
</evidence>
<keyword evidence="3" id="KW-0813">Transport</keyword>
<proteinExistence type="inferred from homology"/>
<keyword evidence="10" id="KW-1185">Reference proteome</keyword>
<evidence type="ECO:0000256" key="8">
    <source>
        <dbReference type="SAM" id="Coils"/>
    </source>
</evidence>
<dbReference type="InterPro" id="IPR003423">
    <property type="entry name" value="OMP_efflux"/>
</dbReference>
<dbReference type="Pfam" id="PF02321">
    <property type="entry name" value="OEP"/>
    <property type="match status" value="1"/>
</dbReference>
<dbReference type="EMBL" id="BAABEY010000028">
    <property type="protein sequence ID" value="GAA4442613.1"/>
    <property type="molecule type" value="Genomic_DNA"/>
</dbReference>
<evidence type="ECO:0000256" key="2">
    <source>
        <dbReference type="ARBA" id="ARBA00007613"/>
    </source>
</evidence>
<dbReference type="Proteomes" id="UP001501508">
    <property type="component" value="Unassembled WGS sequence"/>
</dbReference>
<comment type="subcellular location">
    <subcellularLocation>
        <location evidence="1">Cell outer membrane</location>
    </subcellularLocation>
</comment>
<gene>
    <name evidence="9" type="ORF">GCM10023091_29690</name>
</gene>
<keyword evidence="8" id="KW-0175">Coiled coil</keyword>
<feature type="coiled-coil region" evidence="8">
    <location>
        <begin position="336"/>
        <end position="363"/>
    </location>
</feature>
<keyword evidence="6" id="KW-0472">Membrane</keyword>
<comment type="similarity">
    <text evidence="2">Belongs to the outer membrane factor (OMF) (TC 1.B.17) family.</text>
</comment>
<evidence type="ECO:0008006" key="11">
    <source>
        <dbReference type="Google" id="ProtNLM"/>
    </source>
</evidence>
<evidence type="ECO:0000256" key="3">
    <source>
        <dbReference type="ARBA" id="ARBA00022448"/>
    </source>
</evidence>
<dbReference type="SUPFAM" id="SSF56954">
    <property type="entry name" value="Outer membrane efflux proteins (OEP)"/>
    <property type="match status" value="1"/>
</dbReference>
<dbReference type="PANTHER" id="PTHR30026:SF20">
    <property type="entry name" value="OUTER MEMBRANE PROTEIN TOLC"/>
    <property type="match status" value="1"/>
</dbReference>
<evidence type="ECO:0000256" key="7">
    <source>
        <dbReference type="ARBA" id="ARBA00023237"/>
    </source>
</evidence>
<comment type="caution">
    <text evidence="9">The sequence shown here is derived from an EMBL/GenBank/DDBJ whole genome shotgun (WGS) entry which is preliminary data.</text>
</comment>
<keyword evidence="7" id="KW-0998">Cell outer membrane</keyword>
<name>A0ABP8M1H6_9BACT</name>
<reference evidence="10" key="1">
    <citation type="journal article" date="2019" name="Int. J. Syst. Evol. Microbiol.">
        <title>The Global Catalogue of Microorganisms (GCM) 10K type strain sequencing project: providing services to taxonomists for standard genome sequencing and annotation.</title>
        <authorList>
            <consortium name="The Broad Institute Genomics Platform"/>
            <consortium name="The Broad Institute Genome Sequencing Center for Infectious Disease"/>
            <person name="Wu L."/>
            <person name="Ma J."/>
        </authorList>
    </citation>
    <scope>NUCLEOTIDE SEQUENCE [LARGE SCALE GENOMIC DNA]</scope>
    <source>
        <strain evidence="10">JCM 31920</strain>
    </source>
</reference>
<dbReference type="PANTHER" id="PTHR30026">
    <property type="entry name" value="OUTER MEMBRANE PROTEIN TOLC"/>
    <property type="match status" value="1"/>
</dbReference>
<sequence length="437" mass="48077">MPDAVKTAKENYGSIKAKAKYAAASKAAADYTRSEYLPNLNLSAQWDYGTVNGQIGPAYGFGGLGVASSGLPSASQNWRAAFGAIYLTNVNWDFFAFGRVKQKIKTSESIAVRDEKDLEQEIFQHTIKVSAAYLNLLVAQKLRASLEKNLERAQAIGLVVTTRARTGLVPGVDSSLANAEISNARIAITRALDFEQERSNQLSVLMGVAPETLTLDSLFVTSIPVGLQTPAGQVNDTHPTLQYYKSRIRVSEQQRQYLKTFYYPTFSMVGVFQTRGSGFGSAYAANPTDYTHSILTGFNPVRSNFLFGLGVTWNLTQPLRYAHQVKSQDLISRALLDEYQLAAQQLDAQAVLAETKIKNALDNYREAPLQVKAASDAYLQKTVMYRNGLANLVDLNQTLYALIRAETDRDIANNNVWQALLLKAAASGDYSVFENAF</sequence>
<keyword evidence="5" id="KW-0812">Transmembrane</keyword>
<accession>A0ABP8M1H6</accession>
<keyword evidence="4" id="KW-1134">Transmembrane beta strand</keyword>
<evidence type="ECO:0000256" key="5">
    <source>
        <dbReference type="ARBA" id="ARBA00022692"/>
    </source>
</evidence>
<organism evidence="9 10">
    <name type="scientific">Ravibacter arvi</name>
    <dbReference type="NCBI Taxonomy" id="2051041"/>
    <lineage>
        <taxon>Bacteria</taxon>
        <taxon>Pseudomonadati</taxon>
        <taxon>Bacteroidota</taxon>
        <taxon>Cytophagia</taxon>
        <taxon>Cytophagales</taxon>
        <taxon>Spirosomataceae</taxon>
        <taxon>Ravibacter</taxon>
    </lineage>
</organism>
<evidence type="ECO:0000256" key="6">
    <source>
        <dbReference type="ARBA" id="ARBA00023136"/>
    </source>
</evidence>
<evidence type="ECO:0000256" key="4">
    <source>
        <dbReference type="ARBA" id="ARBA00022452"/>
    </source>
</evidence>
<dbReference type="Gene3D" id="1.20.1600.10">
    <property type="entry name" value="Outer membrane efflux proteins (OEP)"/>
    <property type="match status" value="1"/>
</dbReference>